<accession>A0AAD2CYL6</accession>
<sequence>MMESFICEETISNAKTVSGTVSKILESMATQYHTQLRANQDIQYKVTVFDLRTVPDIKLCDYILRIMNMSKCVYRDLLAALVYVDTLINNGAIGGISFHNVHRLVALSIMISTKFFDDVHYSNASWSKIVGIPLRELNNAEMIFLQSLGYNVNIQGETLHMWSEWISRFADENPIQERDPKHITEQSAQNLSEEENQTESCDSAITL</sequence>
<dbReference type="Proteomes" id="UP001295684">
    <property type="component" value="Unassembled WGS sequence"/>
</dbReference>
<dbReference type="GO" id="GO:0016538">
    <property type="term" value="F:cyclin-dependent protein serine/threonine kinase regulator activity"/>
    <property type="evidence" value="ECO:0007669"/>
    <property type="project" value="TreeGrafter"/>
</dbReference>
<dbReference type="PANTHER" id="PTHR15615:SF108">
    <property type="entry name" value="PROTEIN CNPPD1"/>
    <property type="match status" value="1"/>
</dbReference>
<dbReference type="Pfam" id="PF08613">
    <property type="entry name" value="Cyclin"/>
    <property type="match status" value="1"/>
</dbReference>
<dbReference type="PIRSF" id="PIRSF027110">
    <property type="entry name" value="PREG"/>
    <property type="match status" value="1"/>
</dbReference>
<keyword evidence="5" id="KW-1185">Reference proteome</keyword>
<dbReference type="GO" id="GO:0051301">
    <property type="term" value="P:cell division"/>
    <property type="evidence" value="ECO:0007669"/>
    <property type="project" value="UniProtKB-UniRule"/>
</dbReference>
<name>A0AAD2CYL6_EUPCR</name>
<dbReference type="Gene3D" id="1.10.472.10">
    <property type="entry name" value="Cyclin-like"/>
    <property type="match status" value="1"/>
</dbReference>
<comment type="similarity">
    <text evidence="2">Belongs to the cyclin family.</text>
</comment>
<dbReference type="GO" id="GO:0000307">
    <property type="term" value="C:cyclin-dependent protein kinase holoenzyme complex"/>
    <property type="evidence" value="ECO:0007669"/>
    <property type="project" value="TreeGrafter"/>
</dbReference>
<evidence type="ECO:0000313" key="5">
    <source>
        <dbReference type="Proteomes" id="UP001295684"/>
    </source>
</evidence>
<evidence type="ECO:0000256" key="2">
    <source>
        <dbReference type="PIRNR" id="PIRNR027110"/>
    </source>
</evidence>
<keyword evidence="1 2" id="KW-0195">Cyclin</keyword>
<dbReference type="EMBL" id="CAMPGE010016037">
    <property type="protein sequence ID" value="CAI2374616.1"/>
    <property type="molecule type" value="Genomic_DNA"/>
</dbReference>
<evidence type="ECO:0000256" key="1">
    <source>
        <dbReference type="ARBA" id="ARBA00023127"/>
    </source>
</evidence>
<dbReference type="AlphaFoldDB" id="A0AAD2CYL6"/>
<proteinExistence type="inferred from homology"/>
<organism evidence="4 5">
    <name type="scientific">Euplotes crassus</name>
    <dbReference type="NCBI Taxonomy" id="5936"/>
    <lineage>
        <taxon>Eukaryota</taxon>
        <taxon>Sar</taxon>
        <taxon>Alveolata</taxon>
        <taxon>Ciliophora</taxon>
        <taxon>Intramacronucleata</taxon>
        <taxon>Spirotrichea</taxon>
        <taxon>Hypotrichia</taxon>
        <taxon>Euplotida</taxon>
        <taxon>Euplotidae</taxon>
        <taxon>Moneuplotes</taxon>
    </lineage>
</organism>
<dbReference type="GO" id="GO:0005634">
    <property type="term" value="C:nucleus"/>
    <property type="evidence" value="ECO:0007669"/>
    <property type="project" value="TreeGrafter"/>
</dbReference>
<dbReference type="InterPro" id="IPR012389">
    <property type="entry name" value="Cyclin_P/U"/>
</dbReference>
<protein>
    <recommendedName>
        <fullName evidence="2">Cyclin</fullName>
    </recommendedName>
</protein>
<dbReference type="InterPro" id="IPR013922">
    <property type="entry name" value="Cyclin_PHO80-like"/>
</dbReference>
<reference evidence="4" key="1">
    <citation type="submission" date="2023-07" db="EMBL/GenBank/DDBJ databases">
        <authorList>
            <consortium name="AG Swart"/>
            <person name="Singh M."/>
            <person name="Singh A."/>
            <person name="Seah K."/>
            <person name="Emmerich C."/>
        </authorList>
    </citation>
    <scope>NUCLEOTIDE SEQUENCE</scope>
    <source>
        <strain evidence="4">DP1</strain>
    </source>
</reference>
<feature type="compositionally biased region" description="Polar residues" evidence="3">
    <location>
        <begin position="198"/>
        <end position="207"/>
    </location>
</feature>
<evidence type="ECO:0000256" key="3">
    <source>
        <dbReference type="SAM" id="MobiDB-lite"/>
    </source>
</evidence>
<gene>
    <name evidence="4" type="ORF">ECRASSUSDP1_LOCUS15972</name>
</gene>
<comment type="caution">
    <text evidence="4">The sequence shown here is derived from an EMBL/GenBank/DDBJ whole genome shotgun (WGS) entry which is preliminary data.</text>
</comment>
<dbReference type="CDD" id="cd20558">
    <property type="entry name" value="CYCLIN_ScPCL7-like"/>
    <property type="match status" value="1"/>
</dbReference>
<evidence type="ECO:0000313" key="4">
    <source>
        <dbReference type="EMBL" id="CAI2374616.1"/>
    </source>
</evidence>
<dbReference type="GO" id="GO:0019901">
    <property type="term" value="F:protein kinase binding"/>
    <property type="evidence" value="ECO:0007669"/>
    <property type="project" value="UniProtKB-UniRule"/>
</dbReference>
<dbReference type="InterPro" id="IPR036915">
    <property type="entry name" value="Cyclin-like_sf"/>
</dbReference>
<feature type="region of interest" description="Disordered" evidence="3">
    <location>
        <begin position="185"/>
        <end position="207"/>
    </location>
</feature>
<dbReference type="PANTHER" id="PTHR15615">
    <property type="match status" value="1"/>
</dbReference>
<dbReference type="SUPFAM" id="SSF47954">
    <property type="entry name" value="Cyclin-like"/>
    <property type="match status" value="1"/>
</dbReference>